<dbReference type="STRING" id="926562.Oweho_0190"/>
<evidence type="ECO:0000256" key="1">
    <source>
        <dbReference type="SAM" id="Phobius"/>
    </source>
</evidence>
<reference evidence="2 3" key="1">
    <citation type="journal article" date="2012" name="Stand. Genomic Sci.">
        <title>Genome sequence of the orange-pigmented seawater bacterium Owenweeksia hongkongensis type strain (UST20020801(T)).</title>
        <authorList>
            <person name="Riedel T."/>
            <person name="Held B."/>
            <person name="Nolan M."/>
            <person name="Lucas S."/>
            <person name="Lapidus A."/>
            <person name="Tice H."/>
            <person name="Del Rio T.G."/>
            <person name="Cheng J.F."/>
            <person name="Han C."/>
            <person name="Tapia R."/>
            <person name="Goodwin L.A."/>
            <person name="Pitluck S."/>
            <person name="Liolios K."/>
            <person name="Mavromatis K."/>
            <person name="Pagani I."/>
            <person name="Ivanova N."/>
            <person name="Mikhailova N."/>
            <person name="Pati A."/>
            <person name="Chen A."/>
            <person name="Palaniappan K."/>
            <person name="Rohde M."/>
            <person name="Tindall B.J."/>
            <person name="Detter J.C."/>
            <person name="Goker M."/>
            <person name="Woyke T."/>
            <person name="Bristow J."/>
            <person name="Eisen J.A."/>
            <person name="Markowitz V."/>
            <person name="Hugenholtz P."/>
            <person name="Klenk H.P."/>
            <person name="Kyrpides N.C."/>
        </authorList>
    </citation>
    <scope>NUCLEOTIDE SEQUENCE</scope>
    <source>
        <strain evidence="3">DSM 17368 / JCM 12287 / NRRL B-23963</strain>
    </source>
</reference>
<protein>
    <submittedName>
        <fullName evidence="2">Uncharacterized protein</fullName>
    </submittedName>
</protein>
<dbReference type="Proteomes" id="UP000005631">
    <property type="component" value="Chromosome"/>
</dbReference>
<keyword evidence="1" id="KW-0472">Membrane</keyword>
<proteinExistence type="predicted"/>
<dbReference type="HOGENOM" id="CLU_1174491_0_0_10"/>
<dbReference type="EMBL" id="CP003156">
    <property type="protein sequence ID" value="AEV31212.1"/>
    <property type="molecule type" value="Genomic_DNA"/>
</dbReference>
<organism evidence="2 3">
    <name type="scientific">Owenweeksia hongkongensis (strain DSM 17368 / CIP 108786 / JCM 12287 / NRRL B-23963 / UST20020801)</name>
    <dbReference type="NCBI Taxonomy" id="926562"/>
    <lineage>
        <taxon>Bacteria</taxon>
        <taxon>Pseudomonadati</taxon>
        <taxon>Bacteroidota</taxon>
        <taxon>Flavobacteriia</taxon>
        <taxon>Flavobacteriales</taxon>
        <taxon>Owenweeksiaceae</taxon>
        <taxon>Owenweeksia</taxon>
    </lineage>
</organism>
<name>G8R6R9_OWEHD</name>
<dbReference type="AlphaFoldDB" id="G8R6R9"/>
<evidence type="ECO:0000313" key="3">
    <source>
        <dbReference type="Proteomes" id="UP000005631"/>
    </source>
</evidence>
<keyword evidence="1" id="KW-1133">Transmembrane helix</keyword>
<evidence type="ECO:0000313" key="2">
    <source>
        <dbReference type="EMBL" id="AEV31212.1"/>
    </source>
</evidence>
<feature type="transmembrane region" description="Helical" evidence="1">
    <location>
        <begin position="108"/>
        <end position="126"/>
    </location>
</feature>
<keyword evidence="3" id="KW-1185">Reference proteome</keyword>
<accession>G8R6R9</accession>
<dbReference type="RefSeq" id="WP_014200573.1">
    <property type="nucleotide sequence ID" value="NC_016599.1"/>
</dbReference>
<sequence length="236" mass="27573">MEFNPPIQSRSTTELIKIANYPEDWNPLAVKFAKNELAERGVSTEEQRIKVEAWDRQAKIEHYKELQRRAVESFGILNLIWMALRWPKTVLSDWSLKKEGYHRKHKERLYAIGAGLLCTLAFITWLKHESKISQQKWRNKVNSQDIYEWEKSQYTEEEIVNFRKEAIEQAIILIQENEAKGITTFLVMDNDTLSNLKVETLKELSPGSVKDIIFQDPVGSSSTAWIIIKTFKQKST</sequence>
<dbReference type="KEGG" id="oho:Oweho_0190"/>
<keyword evidence="1" id="KW-0812">Transmembrane</keyword>
<dbReference type="OrthoDB" id="1164913at2"/>
<gene>
    <name evidence="2" type="ordered locus">Oweho_0190</name>
</gene>